<dbReference type="InterPro" id="IPR029058">
    <property type="entry name" value="AB_hydrolase_fold"/>
</dbReference>
<evidence type="ECO:0000259" key="1">
    <source>
        <dbReference type="Pfam" id="PF01738"/>
    </source>
</evidence>
<proteinExistence type="predicted"/>
<comment type="caution">
    <text evidence="2">The sequence shown here is derived from an EMBL/GenBank/DDBJ whole genome shotgun (WGS) entry which is preliminary data.</text>
</comment>
<sequence>MTEIVLFHSVLGVRAGVRDIAARLAASGHTVHVIDLFDGASFDGYEPAFAHVQSLGGDEALITKAAAAVADLPAEVVYAGLSMGAASAVHLAATRPGARGLIGLHGAVSPHWFGVSSWPDTVPVQVHEGEYDPFREPDEIAALGASVRAGGARFEHFVYPDVRGHLFSDASLPNEYDGDAAELMLSRLLEFVK</sequence>
<dbReference type="OrthoDB" id="2834584at2"/>
<dbReference type="InterPro" id="IPR002925">
    <property type="entry name" value="Dienelactn_hydro"/>
</dbReference>
<organism evidence="2 3">
    <name type="scientific">Mycolicibacterium mucogenicum</name>
    <name type="common">Mycobacterium mucogenicum</name>
    <dbReference type="NCBI Taxonomy" id="56689"/>
    <lineage>
        <taxon>Bacteria</taxon>
        <taxon>Bacillati</taxon>
        <taxon>Actinomycetota</taxon>
        <taxon>Actinomycetes</taxon>
        <taxon>Mycobacteriales</taxon>
        <taxon>Mycobacteriaceae</taxon>
        <taxon>Mycolicibacterium</taxon>
    </lineage>
</organism>
<dbReference type="PANTHER" id="PTHR46623:SF6">
    <property type="entry name" value="ALPHA_BETA-HYDROLASES SUPERFAMILY PROTEIN"/>
    <property type="match status" value="1"/>
</dbReference>
<dbReference type="PANTHER" id="PTHR46623">
    <property type="entry name" value="CARBOXYMETHYLENEBUTENOLIDASE-RELATED"/>
    <property type="match status" value="1"/>
</dbReference>
<protein>
    <recommendedName>
        <fullName evidence="1">Dienelactone hydrolase domain-containing protein</fullName>
    </recommendedName>
</protein>
<name>A0A1A3HD28_MYCMU</name>
<evidence type="ECO:0000313" key="2">
    <source>
        <dbReference type="EMBL" id="OBJ45950.1"/>
    </source>
</evidence>
<feature type="domain" description="Dienelactone hydrolase" evidence="1">
    <location>
        <begin position="4"/>
        <end position="193"/>
    </location>
</feature>
<dbReference type="RefSeq" id="WP_064978803.1">
    <property type="nucleotide sequence ID" value="NZ_LZLC01000027.1"/>
</dbReference>
<evidence type="ECO:0000313" key="3">
    <source>
        <dbReference type="Proteomes" id="UP000093898"/>
    </source>
</evidence>
<dbReference type="InterPro" id="IPR051049">
    <property type="entry name" value="Dienelactone_hydrolase-like"/>
</dbReference>
<accession>A0A1A3HD28</accession>
<dbReference type="SUPFAM" id="SSF53474">
    <property type="entry name" value="alpha/beta-Hydrolases"/>
    <property type="match status" value="1"/>
</dbReference>
<dbReference type="GO" id="GO:0016787">
    <property type="term" value="F:hydrolase activity"/>
    <property type="evidence" value="ECO:0007669"/>
    <property type="project" value="InterPro"/>
</dbReference>
<dbReference type="AlphaFoldDB" id="A0A1A3HD28"/>
<gene>
    <name evidence="2" type="ORF">A5630_12055</name>
</gene>
<dbReference type="Pfam" id="PF01738">
    <property type="entry name" value="DLH"/>
    <property type="match status" value="1"/>
</dbReference>
<dbReference type="STRING" id="56689.GCA_001291445_02986"/>
<dbReference type="Gene3D" id="3.40.50.1820">
    <property type="entry name" value="alpha/beta hydrolase"/>
    <property type="match status" value="1"/>
</dbReference>
<reference evidence="2 3" key="1">
    <citation type="submission" date="2016-06" db="EMBL/GenBank/DDBJ databases">
        <authorList>
            <person name="Kjaerup R.B."/>
            <person name="Dalgaard T.S."/>
            <person name="Juul-Madsen H.R."/>
        </authorList>
    </citation>
    <scope>NUCLEOTIDE SEQUENCE [LARGE SCALE GENOMIC DNA]</scope>
    <source>
        <strain evidence="2 3">1127319.6</strain>
    </source>
</reference>
<dbReference type="Proteomes" id="UP000093898">
    <property type="component" value="Unassembled WGS sequence"/>
</dbReference>
<dbReference type="EMBL" id="LZLC01000027">
    <property type="protein sequence ID" value="OBJ45950.1"/>
    <property type="molecule type" value="Genomic_DNA"/>
</dbReference>